<sequence>MLYESKSWAFKHAFFILLGLFLTSYIYSQNIIIKGKIYDEQLNPINGTLLVKKAISPKIIAEYYLIRNGEFSYRLKSIYNEDIIIEITSIGYQTHTEVVDVKNSTSIVTIDAQMFKSKITELNEVVVKAKKRPFEIKNDTVVFNVEAYKDGTERKVEDLLKKLPGIEINSKTGIIKYNGKSIETVMLEGDNLFGYNYTLGTKNINIDIIQSIEAIENYSENKLLKGIENSEKVALNLKLKSGKLDFSGSLDINGGFSSDSKLRSNSSVNLLGINKSFKSFGIISYNNVGINTSPFDYSNVMDNLEVIKEMNYRARKIIPETLLASSFDEKRTNINDQFFSNYNSIFKLGRLLKAKINLYYLDDSLNNFENSTNNYSINNIQFQTFDNKKISNKLKQYRGDLKLDYFTSKTSLLEYKLSLRDEPMNINSIIDSNIRDNINSLQESDNLFITQNLLFTKKISDKNALQINFISSLNSISQELEISPSIYNANLDQQNISLKKQFFKFNTTFLGSGNINKYKFSLGCNFTEEPLETNFISSSNNNIITNGLNYIEHQTKEVYAFAENLMKFNKFSLRPNFTLRYLSQNLIDRNTGNSEFAKDFIFEPSLRLLYGINRNSNIQTSFSLNKNTSNINRFFSNDILLSNRNIQKNEIDLRLQNNQFYDLSYSNNDLFNQLQLRIGISYLKQKGNFFANSQINDNLIVTNYFFLPEGTETLDFNLNFTKYIPFLKLNVKTNSFYSINNYKNIVNNSSLRNNKASSLTSELFLKTSLKSDLNFENETVLRTVKTVSEVQFENSYFQNKLKIIYKPTKSLLATFSFDHFIPDLSKQASNFTLLDTKFSYIPKKNWEINLIGNNLTNIKEFTIFQNNDTSTNSNSLGLLPRYFMLGFNWNF</sequence>
<evidence type="ECO:0000313" key="1">
    <source>
        <dbReference type="EMBL" id="SFZ90387.1"/>
    </source>
</evidence>
<gene>
    <name evidence="1" type="ORF">SAMN05428642_101907</name>
</gene>
<dbReference type="RefSeq" id="WP_072400537.1">
    <property type="nucleotide sequence ID" value="NZ_FPKV01000001.1"/>
</dbReference>
<dbReference type="EMBL" id="FPKV01000001">
    <property type="protein sequence ID" value="SFZ90387.1"/>
    <property type="molecule type" value="Genomic_DNA"/>
</dbReference>
<organism evidence="1 2">
    <name type="scientific">Flaviramulus basaltis</name>
    <dbReference type="NCBI Taxonomy" id="369401"/>
    <lineage>
        <taxon>Bacteria</taxon>
        <taxon>Pseudomonadati</taxon>
        <taxon>Bacteroidota</taxon>
        <taxon>Flavobacteriia</taxon>
        <taxon>Flavobacteriales</taxon>
        <taxon>Flavobacteriaceae</taxon>
        <taxon>Flaviramulus</taxon>
    </lineage>
</organism>
<protein>
    <recommendedName>
        <fullName evidence="3">CarboxypepD_reg-like domain-containing protein</fullName>
    </recommendedName>
</protein>
<dbReference type="STRING" id="369401.SAMN05428642_101907"/>
<dbReference type="Proteomes" id="UP000182544">
    <property type="component" value="Unassembled WGS sequence"/>
</dbReference>
<evidence type="ECO:0008006" key="3">
    <source>
        <dbReference type="Google" id="ProtNLM"/>
    </source>
</evidence>
<accession>A0A1K2IFA3</accession>
<proteinExistence type="predicted"/>
<dbReference type="SUPFAM" id="SSF56935">
    <property type="entry name" value="Porins"/>
    <property type="match status" value="1"/>
</dbReference>
<reference evidence="1 2" key="1">
    <citation type="submission" date="2016-10" db="EMBL/GenBank/DDBJ databases">
        <authorList>
            <person name="de Groot N.N."/>
        </authorList>
    </citation>
    <scope>NUCLEOTIDE SEQUENCE [LARGE SCALE GENOMIC DNA]</scope>
    <source>
        <strain evidence="1 2">DSM 18180</strain>
    </source>
</reference>
<keyword evidence="2" id="KW-1185">Reference proteome</keyword>
<dbReference type="AlphaFoldDB" id="A0A1K2IFA3"/>
<dbReference type="OrthoDB" id="603275at2"/>
<name>A0A1K2IFA3_9FLAO</name>
<evidence type="ECO:0000313" key="2">
    <source>
        <dbReference type="Proteomes" id="UP000182544"/>
    </source>
</evidence>